<evidence type="ECO:0000256" key="4">
    <source>
        <dbReference type="SAM" id="MobiDB-lite"/>
    </source>
</evidence>
<dbReference type="Proteomes" id="UP000187085">
    <property type="component" value="Unassembled WGS sequence"/>
</dbReference>
<dbReference type="AlphaFoldDB" id="A0A1R1L8L3"/>
<dbReference type="Pfam" id="PF03099">
    <property type="entry name" value="BPL_LplA_LipB"/>
    <property type="match status" value="1"/>
</dbReference>
<dbReference type="Gene3D" id="3.30.930.10">
    <property type="entry name" value="Bira Bifunctional Protein, Domain 2"/>
    <property type="match status" value="1"/>
</dbReference>
<dbReference type="PROSITE" id="PS51733">
    <property type="entry name" value="BPL_LPL_CATALYTIC"/>
    <property type="match status" value="1"/>
</dbReference>
<dbReference type="GO" id="GO:0004077">
    <property type="term" value="F:biotin--[biotin carboxyl-carrier protein] ligase activity"/>
    <property type="evidence" value="ECO:0007669"/>
    <property type="project" value="UniProtKB-EC"/>
</dbReference>
<dbReference type="OrthoDB" id="9807064at2"/>
<keyword evidence="1 6" id="KW-0436">Ligase</keyword>
<evidence type="ECO:0000259" key="5">
    <source>
        <dbReference type="PROSITE" id="PS51733"/>
    </source>
</evidence>
<name>A0A1R1L8L3_9MICC</name>
<organism evidence="6 7">
    <name type="scientific">Tersicoccus phoenicis</name>
    <dbReference type="NCBI Taxonomy" id="554083"/>
    <lineage>
        <taxon>Bacteria</taxon>
        <taxon>Bacillati</taxon>
        <taxon>Actinomycetota</taxon>
        <taxon>Actinomycetes</taxon>
        <taxon>Micrococcales</taxon>
        <taxon>Micrococcaceae</taxon>
        <taxon>Tersicoccus</taxon>
    </lineage>
</organism>
<accession>A0A1R1L8L3</accession>
<proteinExistence type="predicted"/>
<feature type="region of interest" description="Disordered" evidence="4">
    <location>
        <begin position="1"/>
        <end position="25"/>
    </location>
</feature>
<dbReference type="PANTHER" id="PTHR12835">
    <property type="entry name" value="BIOTIN PROTEIN LIGASE"/>
    <property type="match status" value="1"/>
</dbReference>
<dbReference type="Pfam" id="PF02237">
    <property type="entry name" value="BPL_C"/>
    <property type="match status" value="1"/>
</dbReference>
<dbReference type="EMBL" id="MRDE01000068">
    <property type="protein sequence ID" value="OMH23880.1"/>
    <property type="molecule type" value="Genomic_DNA"/>
</dbReference>
<dbReference type="CDD" id="cd16442">
    <property type="entry name" value="BPL"/>
    <property type="match status" value="1"/>
</dbReference>
<dbReference type="STRING" id="554083.BKD30_10995"/>
<evidence type="ECO:0000313" key="7">
    <source>
        <dbReference type="Proteomes" id="UP000187085"/>
    </source>
</evidence>
<dbReference type="InterPro" id="IPR004143">
    <property type="entry name" value="BPL_LPL_catalytic"/>
</dbReference>
<dbReference type="InterPro" id="IPR003142">
    <property type="entry name" value="BPL_C"/>
</dbReference>
<dbReference type="InterPro" id="IPR045864">
    <property type="entry name" value="aa-tRNA-synth_II/BPL/LPL"/>
</dbReference>
<evidence type="ECO:0000256" key="3">
    <source>
        <dbReference type="ARBA" id="ARBA00024227"/>
    </source>
</evidence>
<comment type="caution">
    <text evidence="6">The sequence shown here is derived from an EMBL/GenBank/DDBJ whole genome shotgun (WGS) entry which is preliminary data.</text>
</comment>
<dbReference type="GO" id="GO:0005737">
    <property type="term" value="C:cytoplasm"/>
    <property type="evidence" value="ECO:0007669"/>
    <property type="project" value="TreeGrafter"/>
</dbReference>
<keyword evidence="2" id="KW-0092">Biotin</keyword>
<dbReference type="Gene3D" id="2.30.30.100">
    <property type="match status" value="1"/>
</dbReference>
<evidence type="ECO:0000256" key="1">
    <source>
        <dbReference type="ARBA" id="ARBA00022598"/>
    </source>
</evidence>
<dbReference type="InterPro" id="IPR004408">
    <property type="entry name" value="Biotin_CoA_COase_ligase"/>
</dbReference>
<evidence type="ECO:0000256" key="2">
    <source>
        <dbReference type="ARBA" id="ARBA00023267"/>
    </source>
</evidence>
<dbReference type="RefSeq" id="WP_076704623.1">
    <property type="nucleotide sequence ID" value="NZ_MRDE01000068.1"/>
</dbReference>
<dbReference type="SUPFAM" id="SSF55681">
    <property type="entry name" value="Class II aaRS and biotin synthetases"/>
    <property type="match status" value="1"/>
</dbReference>
<gene>
    <name evidence="6" type="ORF">BKD30_10995</name>
</gene>
<dbReference type="PANTHER" id="PTHR12835:SF5">
    <property type="entry name" value="BIOTIN--PROTEIN LIGASE"/>
    <property type="match status" value="1"/>
</dbReference>
<keyword evidence="7" id="KW-1185">Reference proteome</keyword>
<reference evidence="6 7" key="1">
    <citation type="submission" date="2016-12" db="EMBL/GenBank/DDBJ databases">
        <title>Draft genome of Tersicoccus phoenicis 1P05MA.</title>
        <authorList>
            <person name="Nakajima Y."/>
            <person name="Yoshizawa S."/>
            <person name="Nakamura K."/>
            <person name="Ogura Y."/>
            <person name="Hayashi T."/>
            <person name="Kogure K."/>
        </authorList>
    </citation>
    <scope>NUCLEOTIDE SEQUENCE [LARGE SCALE GENOMIC DNA]</scope>
    <source>
        <strain evidence="6 7">1p05MA</strain>
    </source>
</reference>
<dbReference type="NCBIfam" id="TIGR00121">
    <property type="entry name" value="birA_ligase"/>
    <property type="match status" value="1"/>
</dbReference>
<evidence type="ECO:0000313" key="6">
    <source>
        <dbReference type="EMBL" id="OMH23880.1"/>
    </source>
</evidence>
<sequence>MTPSVPASPVLDQRRMEGELLPPAGPWARTTVVERTGSTNADAASAAVSQPEAWPDLSALLTTNQDAGRGRLDRSWVIEPGAGLAISFVLRPTAPSGRPLPTQTYGWLTLLAALALAESVGGADGVTATIKWPNDVLVHERKIAGILAQLAGTGDGTPPAVILGCGINVNQAAGALPVPTATSLAAAGSRRLDPTDVATAFLAAFAGHYRTFCTRSGDPTAAGEGTSLIRAVSLRMGTLGRRVRVQLPDGSDLVGEATGLAADGALQVIGSDLAQHDIHAADVVHLRTEEGT</sequence>
<protein>
    <recommendedName>
        <fullName evidence="3">biotin--[biotin carboxyl-carrier protein] ligase</fullName>
        <ecNumber evidence="3">6.3.4.15</ecNumber>
    </recommendedName>
</protein>
<feature type="domain" description="BPL/LPL catalytic" evidence="5">
    <location>
        <begin position="22"/>
        <end position="213"/>
    </location>
</feature>
<dbReference type="EC" id="6.3.4.15" evidence="3"/>